<evidence type="ECO:0000313" key="4">
    <source>
        <dbReference type="Proteomes" id="UP000229816"/>
    </source>
</evidence>
<protein>
    <recommendedName>
        <fullName evidence="2">RNase H type-2 domain-containing protein</fullName>
    </recommendedName>
</protein>
<dbReference type="GO" id="GO:0004523">
    <property type="term" value="F:RNA-DNA hybrid ribonuclease activity"/>
    <property type="evidence" value="ECO:0007669"/>
    <property type="project" value="InterPro"/>
</dbReference>
<evidence type="ECO:0000259" key="2">
    <source>
        <dbReference type="PROSITE" id="PS51975"/>
    </source>
</evidence>
<dbReference type="InterPro" id="IPR036397">
    <property type="entry name" value="RNaseH_sf"/>
</dbReference>
<dbReference type="SUPFAM" id="SSF53098">
    <property type="entry name" value="Ribonuclease H-like"/>
    <property type="match status" value="1"/>
</dbReference>
<organism evidence="3 4">
    <name type="scientific">Candidatus Shapirobacteria bacterium CG_4_9_14_0_2_um_filter_39_11</name>
    <dbReference type="NCBI Taxonomy" id="1974478"/>
    <lineage>
        <taxon>Bacteria</taxon>
        <taxon>Candidatus Shapironibacteriota</taxon>
    </lineage>
</organism>
<evidence type="ECO:0000313" key="3">
    <source>
        <dbReference type="EMBL" id="PJC28419.1"/>
    </source>
</evidence>
<dbReference type="Gene3D" id="3.30.420.10">
    <property type="entry name" value="Ribonuclease H-like superfamily/Ribonuclease H"/>
    <property type="match status" value="1"/>
</dbReference>
<dbReference type="InterPro" id="IPR024567">
    <property type="entry name" value="RNase_HII/HIII_dom"/>
</dbReference>
<dbReference type="Proteomes" id="UP000229816">
    <property type="component" value="Unassembled WGS sequence"/>
</dbReference>
<reference evidence="4" key="1">
    <citation type="submission" date="2017-09" db="EMBL/GenBank/DDBJ databases">
        <title>Depth-based differentiation of microbial function through sediment-hosted aquifers and enrichment of novel symbionts in the deep terrestrial subsurface.</title>
        <authorList>
            <person name="Probst A.J."/>
            <person name="Ladd B."/>
            <person name="Jarett J.K."/>
            <person name="Geller-Mcgrath D.E."/>
            <person name="Sieber C.M.K."/>
            <person name="Emerson J.B."/>
            <person name="Anantharaman K."/>
            <person name="Thomas B.C."/>
            <person name="Malmstrom R."/>
            <person name="Stieglmeier M."/>
            <person name="Klingl A."/>
            <person name="Woyke T."/>
            <person name="Ryan C.M."/>
            <person name="Banfield J.F."/>
        </authorList>
    </citation>
    <scope>NUCLEOTIDE SEQUENCE [LARGE SCALE GENOMIC DNA]</scope>
</reference>
<dbReference type="AlphaFoldDB" id="A0A2M8ETH7"/>
<accession>A0A2M8ETH7</accession>
<dbReference type="InterPro" id="IPR012337">
    <property type="entry name" value="RNaseH-like_sf"/>
</dbReference>
<dbReference type="EMBL" id="PFSF01000006">
    <property type="protein sequence ID" value="PJC28419.1"/>
    <property type="molecule type" value="Genomic_DNA"/>
</dbReference>
<name>A0A2M8ETH7_9BACT</name>
<sequence>MKSQRLPNFSFEKRLWRRGFKFVVGIDEVGQGAWAGPIVTSAVVFPKPKTPQKFARAKNCGEILS</sequence>
<evidence type="ECO:0000256" key="1">
    <source>
        <dbReference type="PROSITE-ProRule" id="PRU01319"/>
    </source>
</evidence>
<comment type="caution">
    <text evidence="1">Lacks conserved residue(s) required for the propagation of feature annotation.</text>
</comment>
<dbReference type="PROSITE" id="PS51975">
    <property type="entry name" value="RNASE_H_2"/>
    <property type="match status" value="1"/>
</dbReference>
<proteinExistence type="predicted"/>
<comment type="caution">
    <text evidence="3">The sequence shown here is derived from an EMBL/GenBank/DDBJ whole genome shotgun (WGS) entry which is preliminary data.</text>
</comment>
<feature type="domain" description="RNase H type-2" evidence="2">
    <location>
        <begin position="21"/>
        <end position="65"/>
    </location>
</feature>
<dbReference type="GO" id="GO:0003723">
    <property type="term" value="F:RNA binding"/>
    <property type="evidence" value="ECO:0007669"/>
    <property type="project" value="UniProtKB-UniRule"/>
</dbReference>
<gene>
    <name evidence="3" type="ORF">CO054_00230</name>
</gene>